<dbReference type="EMBL" id="BMUU01000006">
    <property type="protein sequence ID" value="GGY43235.1"/>
    <property type="molecule type" value="Genomic_DNA"/>
</dbReference>
<dbReference type="Proteomes" id="UP000600946">
    <property type="component" value="Unassembled WGS sequence"/>
</dbReference>
<sequence length="81" mass="8017">MPLAAADAEAVGFAWALPLAADDEQAASSRPHAATAAADTAARAAIAARAVAGLRLVQVMSGVSSVRWADDGLAVYAVGDP</sequence>
<evidence type="ECO:0000313" key="2">
    <source>
        <dbReference type="Proteomes" id="UP000600946"/>
    </source>
</evidence>
<name>A0ABQ3ABA3_9ACTN</name>
<comment type="caution">
    <text evidence="1">The sequence shown here is derived from an EMBL/GenBank/DDBJ whole genome shotgun (WGS) entry which is preliminary data.</text>
</comment>
<accession>A0ABQ3ABA3</accession>
<protein>
    <submittedName>
        <fullName evidence="1">Uncharacterized protein</fullName>
    </submittedName>
</protein>
<evidence type="ECO:0000313" key="1">
    <source>
        <dbReference type="EMBL" id="GGY43235.1"/>
    </source>
</evidence>
<organism evidence="1 2">
    <name type="scientific">Streptomyces xanthochromogenes</name>
    <dbReference type="NCBI Taxonomy" id="67384"/>
    <lineage>
        <taxon>Bacteria</taxon>
        <taxon>Bacillati</taxon>
        <taxon>Actinomycetota</taxon>
        <taxon>Actinomycetes</taxon>
        <taxon>Kitasatosporales</taxon>
        <taxon>Streptomycetaceae</taxon>
        <taxon>Streptomyces</taxon>
    </lineage>
</organism>
<gene>
    <name evidence="1" type="ORF">GCM10010326_41870</name>
</gene>
<reference evidence="2" key="1">
    <citation type="journal article" date="2019" name="Int. J. Syst. Evol. Microbiol.">
        <title>The Global Catalogue of Microorganisms (GCM) 10K type strain sequencing project: providing services to taxonomists for standard genome sequencing and annotation.</title>
        <authorList>
            <consortium name="The Broad Institute Genomics Platform"/>
            <consortium name="The Broad Institute Genome Sequencing Center for Infectious Disease"/>
            <person name="Wu L."/>
            <person name="Ma J."/>
        </authorList>
    </citation>
    <scope>NUCLEOTIDE SEQUENCE [LARGE SCALE GENOMIC DNA]</scope>
    <source>
        <strain evidence="2">JCM 4594</strain>
    </source>
</reference>
<proteinExistence type="predicted"/>
<keyword evidence="2" id="KW-1185">Reference proteome</keyword>